<dbReference type="Proteomes" id="UP001184861">
    <property type="component" value="Unassembled WGS sequence"/>
</dbReference>
<dbReference type="RefSeq" id="WP_202271047.1">
    <property type="nucleotide sequence ID" value="NZ_JAVDQY010000004.1"/>
</dbReference>
<proteinExistence type="predicted"/>
<sequence length="292" mass="34015">MKLKSGIKIFCTDRKFEETVTINTGSHSSKYRQPTKVSFGEVDFEPQYEDEAYLPKRDWGKVEGQVVSRIQTARFLKDYNTAAIGRIPEELQSLCKQLNLHGATSEKEVLECFYNNKEIVERLNEGLNDFLQDLSADYSFHCIAAGYPNCETTSVDRRNLREGYQPHEMRFIGLHKDSSDRKMTIGSSHRHGNRLTINLGQESRYFLFINLTMIQIYNMLKKKTDVKKENITNKNIIEYFFKYFPDYPVLKIEQKPYDFYIAPTDNCIHDGSTLDTKTLDITMVFLGHFTML</sequence>
<reference evidence="1" key="1">
    <citation type="submission" date="2023-07" db="EMBL/GenBank/DDBJ databases">
        <title>Sorghum-associated microbial communities from plants grown in Nebraska, USA.</title>
        <authorList>
            <person name="Schachtman D."/>
        </authorList>
    </citation>
    <scope>NUCLEOTIDE SEQUENCE</scope>
    <source>
        <strain evidence="1">DS2360</strain>
    </source>
</reference>
<evidence type="ECO:0000313" key="1">
    <source>
        <dbReference type="EMBL" id="MDR6528130.1"/>
    </source>
</evidence>
<gene>
    <name evidence="1" type="ORF">J2787_003549</name>
</gene>
<name>A0AAE3YB20_9FLAO</name>
<dbReference type="AlphaFoldDB" id="A0AAE3YB20"/>
<organism evidence="1 2">
    <name type="scientific">Chryseobacterium rhizosphaerae</name>
    <dbReference type="NCBI Taxonomy" id="395937"/>
    <lineage>
        <taxon>Bacteria</taxon>
        <taxon>Pseudomonadati</taxon>
        <taxon>Bacteroidota</taxon>
        <taxon>Flavobacteriia</taxon>
        <taxon>Flavobacteriales</taxon>
        <taxon>Weeksellaceae</taxon>
        <taxon>Chryseobacterium group</taxon>
        <taxon>Chryseobacterium</taxon>
    </lineage>
</organism>
<comment type="caution">
    <text evidence="1">The sequence shown here is derived from an EMBL/GenBank/DDBJ whole genome shotgun (WGS) entry which is preliminary data.</text>
</comment>
<protein>
    <submittedName>
        <fullName evidence="1">Uncharacterized protein</fullName>
    </submittedName>
</protein>
<evidence type="ECO:0000313" key="2">
    <source>
        <dbReference type="Proteomes" id="UP001184861"/>
    </source>
</evidence>
<accession>A0AAE3YB20</accession>
<dbReference type="EMBL" id="JAVDQY010000004">
    <property type="protein sequence ID" value="MDR6528130.1"/>
    <property type="molecule type" value="Genomic_DNA"/>
</dbReference>